<comment type="catalytic activity">
    <reaction evidence="1 11">
        <text>Thiol-dependent hydrolysis of ester, thioester, amide, peptide and isopeptide bonds formed by the C-terminal Gly of ubiquitin (a 76-residue protein attached to proteins as an intracellular targeting signal).</text>
        <dbReference type="EC" id="3.4.19.12"/>
    </reaction>
</comment>
<evidence type="ECO:0000313" key="13">
    <source>
        <dbReference type="EMBL" id="CAD7651489.1"/>
    </source>
</evidence>
<proteinExistence type="inferred from homology"/>
<evidence type="ECO:0000256" key="6">
    <source>
        <dbReference type="ARBA" id="ARBA00022801"/>
    </source>
</evidence>
<comment type="similarity">
    <text evidence="2 10 11">Belongs to the peptidase C12 family.</text>
</comment>
<gene>
    <name evidence="13" type="ORF">ONB1V03_LOCUS8323</name>
</gene>
<keyword evidence="4 11" id="KW-0645">Protease</keyword>
<dbReference type="InterPro" id="IPR036959">
    <property type="entry name" value="Peptidase_C12_UCH_sf"/>
</dbReference>
<dbReference type="GO" id="GO:0004843">
    <property type="term" value="F:cysteine-type deubiquitinase activity"/>
    <property type="evidence" value="ECO:0007669"/>
    <property type="project" value="UniProtKB-EC"/>
</dbReference>
<keyword evidence="6 11" id="KW-0378">Hydrolase</keyword>
<dbReference type="EMBL" id="CAJPVJ010004704">
    <property type="protein sequence ID" value="CAG2168839.1"/>
    <property type="molecule type" value="Genomic_DNA"/>
</dbReference>
<dbReference type="FunFam" id="3.40.532.10:FF:000006">
    <property type="entry name" value="Ubiquitin carboxyl-terminal hydrolase"/>
    <property type="match status" value="1"/>
</dbReference>
<evidence type="ECO:0000256" key="11">
    <source>
        <dbReference type="RuleBase" id="RU361215"/>
    </source>
</evidence>
<dbReference type="PANTHER" id="PTHR10589">
    <property type="entry name" value="UBIQUITIN CARBOXYL-TERMINAL HYDROLASE"/>
    <property type="match status" value="1"/>
</dbReference>
<dbReference type="InterPro" id="IPR001578">
    <property type="entry name" value="Peptidase_C12_UCH"/>
</dbReference>
<dbReference type="GO" id="GO:0006511">
    <property type="term" value="P:ubiquitin-dependent protein catabolic process"/>
    <property type="evidence" value="ECO:0007669"/>
    <property type="project" value="UniProtKB-UniRule"/>
</dbReference>
<dbReference type="GO" id="GO:0005737">
    <property type="term" value="C:cytoplasm"/>
    <property type="evidence" value="ECO:0007669"/>
    <property type="project" value="TreeGrafter"/>
</dbReference>
<dbReference type="PROSITE" id="PS52048">
    <property type="entry name" value="UCH_DOMAIN"/>
    <property type="match status" value="1"/>
</dbReference>
<dbReference type="PRINTS" id="PR00707">
    <property type="entry name" value="UBCTHYDRLASE"/>
</dbReference>
<evidence type="ECO:0000256" key="5">
    <source>
        <dbReference type="ARBA" id="ARBA00022786"/>
    </source>
</evidence>
<dbReference type="GO" id="GO:0016579">
    <property type="term" value="P:protein deubiquitination"/>
    <property type="evidence" value="ECO:0007669"/>
    <property type="project" value="TreeGrafter"/>
</dbReference>
<evidence type="ECO:0000259" key="12">
    <source>
        <dbReference type="PROSITE" id="PS52048"/>
    </source>
</evidence>
<organism evidence="13">
    <name type="scientific">Oppiella nova</name>
    <dbReference type="NCBI Taxonomy" id="334625"/>
    <lineage>
        <taxon>Eukaryota</taxon>
        <taxon>Metazoa</taxon>
        <taxon>Ecdysozoa</taxon>
        <taxon>Arthropoda</taxon>
        <taxon>Chelicerata</taxon>
        <taxon>Arachnida</taxon>
        <taxon>Acari</taxon>
        <taxon>Acariformes</taxon>
        <taxon>Sarcoptiformes</taxon>
        <taxon>Oribatida</taxon>
        <taxon>Brachypylina</taxon>
        <taxon>Oppioidea</taxon>
        <taxon>Oppiidae</taxon>
        <taxon>Oppiella</taxon>
    </lineage>
</organism>
<evidence type="ECO:0000256" key="4">
    <source>
        <dbReference type="ARBA" id="ARBA00022670"/>
    </source>
</evidence>
<evidence type="ECO:0000256" key="8">
    <source>
        <dbReference type="ARBA" id="ARBA00055560"/>
    </source>
</evidence>
<evidence type="ECO:0000256" key="10">
    <source>
        <dbReference type="PROSITE-ProRule" id="PRU01393"/>
    </source>
</evidence>
<protein>
    <recommendedName>
        <fullName evidence="9 11">Ubiquitin carboxyl-terminal hydrolase</fullName>
        <ecNumber evidence="3 11">3.4.19.12</ecNumber>
    </recommendedName>
</protein>
<dbReference type="InterPro" id="IPR057254">
    <property type="entry name" value="UCH_AS"/>
</dbReference>
<feature type="domain" description="UCH catalytic" evidence="12">
    <location>
        <begin position="7"/>
        <end position="198"/>
    </location>
</feature>
<name>A0A7R9M0Y9_9ACAR</name>
<dbReference type="Proteomes" id="UP000728032">
    <property type="component" value="Unassembled WGS sequence"/>
</dbReference>
<dbReference type="Pfam" id="PF01088">
    <property type="entry name" value="Peptidase_C12"/>
    <property type="match status" value="1"/>
</dbReference>
<dbReference type="PANTHER" id="PTHR10589:SF17">
    <property type="entry name" value="UBIQUITIN CARBOXYL-TERMINAL HYDROLASE"/>
    <property type="match status" value="1"/>
</dbReference>
<evidence type="ECO:0000256" key="2">
    <source>
        <dbReference type="ARBA" id="ARBA00009326"/>
    </source>
</evidence>
<accession>A0A7R9M0Y9</accession>
<keyword evidence="5 11" id="KW-0833">Ubl conjugation pathway</keyword>
<dbReference type="SUPFAM" id="SSF54001">
    <property type="entry name" value="Cysteine proteinases"/>
    <property type="match status" value="1"/>
</dbReference>
<keyword evidence="7 11" id="KW-0788">Thiol protease</keyword>
<reference evidence="13" key="1">
    <citation type="submission" date="2020-11" db="EMBL/GenBank/DDBJ databases">
        <authorList>
            <person name="Tran Van P."/>
        </authorList>
    </citation>
    <scope>NUCLEOTIDE SEQUENCE</scope>
</reference>
<evidence type="ECO:0000256" key="9">
    <source>
        <dbReference type="ARBA" id="ARBA00073226"/>
    </source>
</evidence>
<dbReference type="OrthoDB" id="427186at2759"/>
<evidence type="ECO:0000256" key="1">
    <source>
        <dbReference type="ARBA" id="ARBA00000707"/>
    </source>
</evidence>
<evidence type="ECO:0000313" key="14">
    <source>
        <dbReference type="Proteomes" id="UP000728032"/>
    </source>
</evidence>
<comment type="function">
    <text evidence="8">Ubiquitin-protein hydrolase is involved both in the processing of ubiquitin precursors and of ubiquitinated proteins. This enzyme is a thiol protease that recognizes and hydrolyzes a peptide bond at the C-terminal glycine of ubiquitin.</text>
</comment>
<dbReference type="EMBL" id="OC919529">
    <property type="protein sequence ID" value="CAD7651489.1"/>
    <property type="molecule type" value="Genomic_DNA"/>
</dbReference>
<comment type="caution">
    <text evidence="10">Lacks conserved residue(s) required for the propagation of feature annotation.</text>
</comment>
<evidence type="ECO:0000256" key="7">
    <source>
        <dbReference type="ARBA" id="ARBA00022807"/>
    </source>
</evidence>
<dbReference type="InterPro" id="IPR038765">
    <property type="entry name" value="Papain-like_cys_pep_sf"/>
</dbReference>
<keyword evidence="14" id="KW-1185">Reference proteome</keyword>
<dbReference type="PROSITE" id="PS00140">
    <property type="entry name" value="UCH_1"/>
    <property type="match status" value="1"/>
</dbReference>
<dbReference type="AlphaFoldDB" id="A0A7R9M0Y9"/>
<dbReference type="Gene3D" id="3.40.532.10">
    <property type="entry name" value="Peptidase C12, ubiquitin carboxyl-terminal hydrolase"/>
    <property type="match status" value="1"/>
</dbReference>
<evidence type="ECO:0000256" key="3">
    <source>
        <dbReference type="ARBA" id="ARBA00012759"/>
    </source>
</evidence>
<sequence length="198" mass="21894">MSESEHNWVPIESNPEVMTEFLSAIGVGDEWGVVDVIGLDEELLQFMPSPVLSLILLFPVNEDDNQSTEHTNQEVTDDKESAVYFMRQTINNACGTIALIHAVANNCHRIQLKDKSSLKTFLDSSRDLKPEERGRLLEANADICNAHHTYAKEGQTSAPAADSHINNHFVALQVSLPKDMLNLPAARVGNLVPFCSLL</sequence>
<dbReference type="EC" id="3.4.19.12" evidence="3 11"/>